<protein>
    <submittedName>
        <fullName evidence="2">Nitroreductase family protein</fullName>
    </submittedName>
</protein>
<dbReference type="Pfam" id="PF00881">
    <property type="entry name" value="Nitroreductase"/>
    <property type="match status" value="1"/>
</dbReference>
<reference evidence="3" key="1">
    <citation type="journal article" date="2019" name="Int. J. Syst. Evol. Microbiol.">
        <title>The Global Catalogue of Microorganisms (GCM) 10K type strain sequencing project: providing services to taxonomists for standard genome sequencing and annotation.</title>
        <authorList>
            <consortium name="The Broad Institute Genomics Platform"/>
            <consortium name="The Broad Institute Genome Sequencing Center for Infectious Disease"/>
            <person name="Wu L."/>
            <person name="Ma J."/>
        </authorList>
    </citation>
    <scope>NUCLEOTIDE SEQUENCE [LARGE SCALE GENOMIC DNA]</scope>
    <source>
        <strain evidence="3">CGMCC 1.12286</strain>
    </source>
</reference>
<name>A0ABW4JFX1_9BACL</name>
<dbReference type="RefSeq" id="WP_377943068.1">
    <property type="nucleotide sequence ID" value="NZ_JBHUCX010000027.1"/>
</dbReference>
<dbReference type="SUPFAM" id="SSF55469">
    <property type="entry name" value="FMN-dependent nitroreductase-like"/>
    <property type="match status" value="1"/>
</dbReference>
<dbReference type="Proteomes" id="UP001597079">
    <property type="component" value="Unassembled WGS sequence"/>
</dbReference>
<dbReference type="InterPro" id="IPR052530">
    <property type="entry name" value="NAD(P)H_nitroreductase"/>
</dbReference>
<organism evidence="2 3">
    <name type="scientific">Alicyclobacillus fodiniaquatilis</name>
    <dbReference type="NCBI Taxonomy" id="1661150"/>
    <lineage>
        <taxon>Bacteria</taxon>
        <taxon>Bacillati</taxon>
        <taxon>Bacillota</taxon>
        <taxon>Bacilli</taxon>
        <taxon>Bacillales</taxon>
        <taxon>Alicyclobacillaceae</taxon>
        <taxon>Alicyclobacillus</taxon>
    </lineage>
</organism>
<proteinExistence type="predicted"/>
<gene>
    <name evidence="2" type="ORF">ACFSB2_10875</name>
</gene>
<comment type="caution">
    <text evidence="2">The sequence shown here is derived from an EMBL/GenBank/DDBJ whole genome shotgun (WGS) entry which is preliminary data.</text>
</comment>
<sequence length="161" mass="17496">MNVKEAVIGRRNIKQFKPDPIPNEQLMEWLDAASYAPNHRMAQPWDVLVIGPETREKLNHKANFGDAPVVLAIVAHGAGTEMDREENLTAAASFVQNFSLVAYEAGVGVRWTSVGGKAENREILGVSEGDVVVGVIGVGHPTDVPAPKTRTPMAEKTRYLP</sequence>
<accession>A0ABW4JFX1</accession>
<feature type="domain" description="Nitroreductase" evidence="1">
    <location>
        <begin position="9"/>
        <end position="60"/>
    </location>
</feature>
<dbReference type="PANTHER" id="PTHR43821:SF1">
    <property type="entry name" value="NAD(P)H NITROREDUCTASE YDJA-RELATED"/>
    <property type="match status" value="1"/>
</dbReference>
<evidence type="ECO:0000259" key="1">
    <source>
        <dbReference type="Pfam" id="PF00881"/>
    </source>
</evidence>
<evidence type="ECO:0000313" key="2">
    <source>
        <dbReference type="EMBL" id="MFD1675196.1"/>
    </source>
</evidence>
<dbReference type="InterPro" id="IPR029479">
    <property type="entry name" value="Nitroreductase"/>
</dbReference>
<dbReference type="PANTHER" id="PTHR43821">
    <property type="entry name" value="NAD(P)H NITROREDUCTASE YDJA-RELATED"/>
    <property type="match status" value="1"/>
</dbReference>
<dbReference type="InterPro" id="IPR000415">
    <property type="entry name" value="Nitroreductase-like"/>
</dbReference>
<dbReference type="Gene3D" id="3.40.109.10">
    <property type="entry name" value="NADH Oxidase"/>
    <property type="match status" value="1"/>
</dbReference>
<evidence type="ECO:0000313" key="3">
    <source>
        <dbReference type="Proteomes" id="UP001597079"/>
    </source>
</evidence>
<dbReference type="EMBL" id="JBHUCX010000027">
    <property type="protein sequence ID" value="MFD1675196.1"/>
    <property type="molecule type" value="Genomic_DNA"/>
</dbReference>
<keyword evidence="3" id="KW-1185">Reference proteome</keyword>